<evidence type="ECO:0000256" key="14">
    <source>
        <dbReference type="ARBA" id="ARBA00075285"/>
    </source>
</evidence>
<dbReference type="InterPro" id="IPR001160">
    <property type="entry name" value="Peptidase_M20C"/>
</dbReference>
<evidence type="ECO:0000256" key="10">
    <source>
        <dbReference type="ARBA" id="ARBA00038976"/>
    </source>
</evidence>
<dbReference type="InterPro" id="IPR002933">
    <property type="entry name" value="Peptidase_M20"/>
</dbReference>
<evidence type="ECO:0000256" key="5">
    <source>
        <dbReference type="ARBA" id="ARBA00022801"/>
    </source>
</evidence>
<evidence type="ECO:0000313" key="20">
    <source>
        <dbReference type="Proteomes" id="UP000246278"/>
    </source>
</evidence>
<gene>
    <name evidence="19" type="ORF">CR164_08360</name>
</gene>
<proteinExistence type="inferred from homology"/>
<evidence type="ECO:0000256" key="12">
    <source>
        <dbReference type="ARBA" id="ARBA00061423"/>
    </source>
</evidence>
<dbReference type="GO" id="GO:0070573">
    <property type="term" value="F:metallodipeptidase activity"/>
    <property type="evidence" value="ECO:0007669"/>
    <property type="project" value="TreeGrafter"/>
</dbReference>
<keyword evidence="20" id="KW-1185">Reference proteome</keyword>
<evidence type="ECO:0000256" key="15">
    <source>
        <dbReference type="ARBA" id="ARBA00076004"/>
    </source>
</evidence>
<evidence type="ECO:0000256" key="17">
    <source>
        <dbReference type="ARBA" id="ARBA00078074"/>
    </source>
</evidence>
<keyword evidence="6" id="KW-0862">Zinc</keyword>
<dbReference type="SUPFAM" id="SSF53187">
    <property type="entry name" value="Zn-dependent exopeptidases"/>
    <property type="match status" value="1"/>
</dbReference>
<dbReference type="PIRSF" id="PIRSF016599">
    <property type="entry name" value="Xaa-His_dipept"/>
    <property type="match status" value="1"/>
</dbReference>
<evidence type="ECO:0000256" key="2">
    <source>
        <dbReference type="ARBA" id="ARBA00001947"/>
    </source>
</evidence>
<dbReference type="AlphaFoldDB" id="A0A317T594"/>
<dbReference type="Pfam" id="PF01546">
    <property type="entry name" value="Peptidase_M20"/>
    <property type="match status" value="1"/>
</dbReference>
<evidence type="ECO:0000256" key="11">
    <source>
        <dbReference type="ARBA" id="ARBA00044252"/>
    </source>
</evidence>
<evidence type="ECO:0000259" key="18">
    <source>
        <dbReference type="Pfam" id="PF07687"/>
    </source>
</evidence>
<dbReference type="PRINTS" id="PR00934">
    <property type="entry name" value="XHISDIPTASE"/>
</dbReference>
<comment type="catalytic activity">
    <reaction evidence="9">
        <text>Hydrolysis of dipeptides, preferentially hydrophobic dipeptides including prolyl amino acids.</text>
        <dbReference type="EC" id="3.4.13.18"/>
    </reaction>
</comment>
<comment type="caution">
    <text evidence="19">The sequence shown here is derived from an EMBL/GenBank/DDBJ whole genome shotgun (WGS) entry which is preliminary data.</text>
</comment>
<keyword evidence="4" id="KW-0479">Metal-binding</keyword>
<keyword evidence="3" id="KW-0645">Protease</keyword>
<dbReference type="OrthoDB" id="9773892at2"/>
<dbReference type="FunFam" id="3.40.630.10:FF:000018">
    <property type="entry name" value="Aminoacyl-histidine dipeptidase PepD"/>
    <property type="match status" value="1"/>
</dbReference>
<evidence type="ECO:0000313" key="19">
    <source>
        <dbReference type="EMBL" id="PWW81823.1"/>
    </source>
</evidence>
<dbReference type="Gene3D" id="3.40.630.10">
    <property type="entry name" value="Zn peptidases"/>
    <property type="match status" value="2"/>
</dbReference>
<dbReference type="PANTHER" id="PTHR43501">
    <property type="entry name" value="CYTOSOL NON-SPECIFIC DIPEPTIDASE"/>
    <property type="match status" value="1"/>
</dbReference>
<evidence type="ECO:0000256" key="16">
    <source>
        <dbReference type="ARBA" id="ARBA00077688"/>
    </source>
</evidence>
<dbReference type="GO" id="GO:0006508">
    <property type="term" value="P:proteolysis"/>
    <property type="evidence" value="ECO:0007669"/>
    <property type="project" value="UniProtKB-KW"/>
</dbReference>
<dbReference type="NCBIfam" id="TIGR01893">
    <property type="entry name" value="aa-his-dipept"/>
    <property type="match status" value="1"/>
</dbReference>
<keyword evidence="5" id="KW-0378">Hydrolase</keyword>
<comment type="cofactor">
    <cofactor evidence="2">
        <name>Zn(2+)</name>
        <dbReference type="ChEBI" id="CHEBI:29105"/>
    </cofactor>
</comment>
<dbReference type="EC" id="3.4.13.18" evidence="10"/>
<accession>A0A317T594</accession>
<evidence type="ECO:0000256" key="4">
    <source>
        <dbReference type="ARBA" id="ARBA00022723"/>
    </source>
</evidence>
<dbReference type="Proteomes" id="UP000246278">
    <property type="component" value="Unassembled WGS sequence"/>
</dbReference>
<dbReference type="FunFam" id="3.40.630.10:FF:000015">
    <property type="entry name" value="Aminoacyl-histidine dipeptidase PepD"/>
    <property type="match status" value="1"/>
</dbReference>
<evidence type="ECO:0000256" key="8">
    <source>
        <dbReference type="ARBA" id="ARBA00023285"/>
    </source>
</evidence>
<comment type="similarity">
    <text evidence="12">Belongs to the peptidase M20C family.</text>
</comment>
<keyword evidence="8" id="KW-0170">Cobalt</keyword>
<evidence type="ECO:0000256" key="6">
    <source>
        <dbReference type="ARBA" id="ARBA00022833"/>
    </source>
</evidence>
<sequence>MSEDILRLEPQEVWKYFYSLTKVPRPSGHEEKVRSFIADFGKNLGLETTVDDIGNIVIRKPAVTGLESREGVVLQAHLDMVPQKNGNTDHDFEHDPIEAVIDGDWVRADGTTLGADNGIGVAAAMAVLASTTLVHGPIEALFTCEEETGMTGAFGLKAGQLRGGILMNLDSEDEGELFIGCAGGLEVTVILDYDKRPVPEGHAGFMIGVSGLKGGHSGMDIHLGRGNANKIMNRLLYYGHERHGLKLASIEGGTLRNAIPRESKATVVVPAEQSRCFLDELAMFSQIVQRELAVVDSGLRVITVPVETPEYIIENSVVSRFLHMFYALPDGVMRMSDEVPGLVETSNNLAVVASCDGALKVECLLRSSVDSARDDLGIMIRSVARLAGAEPVLSGSYPGWKPDPESTILKSMRDVYKAKFGKAPEIKAVHAGLECGIIGSTYPGLDMISFGPTIRYPHSPDEKVHIASVGKFWNFLVEALRNVPEV</sequence>
<dbReference type="GO" id="GO:0005829">
    <property type="term" value="C:cytosol"/>
    <property type="evidence" value="ECO:0007669"/>
    <property type="project" value="TreeGrafter"/>
</dbReference>
<dbReference type="Pfam" id="PF07687">
    <property type="entry name" value="M20_dimer"/>
    <property type="match status" value="1"/>
</dbReference>
<dbReference type="EMBL" id="PDNZ01000005">
    <property type="protein sequence ID" value="PWW81823.1"/>
    <property type="molecule type" value="Genomic_DNA"/>
</dbReference>
<dbReference type="CDD" id="cd03890">
    <property type="entry name" value="M20_pepD"/>
    <property type="match status" value="1"/>
</dbReference>
<evidence type="ECO:0000256" key="7">
    <source>
        <dbReference type="ARBA" id="ARBA00023049"/>
    </source>
</evidence>
<organism evidence="19 20">
    <name type="scientific">Prosthecochloris marina</name>
    <dbReference type="NCBI Taxonomy" id="2017681"/>
    <lineage>
        <taxon>Bacteria</taxon>
        <taxon>Pseudomonadati</taxon>
        <taxon>Chlorobiota</taxon>
        <taxon>Chlorobiia</taxon>
        <taxon>Chlorobiales</taxon>
        <taxon>Chlorobiaceae</taxon>
        <taxon>Prosthecochloris</taxon>
    </lineage>
</organism>
<evidence type="ECO:0000256" key="13">
    <source>
        <dbReference type="ARBA" id="ARBA00071271"/>
    </source>
</evidence>
<keyword evidence="7" id="KW-0482">Metalloprotease</keyword>
<feature type="domain" description="Peptidase M20 dimerisation" evidence="18">
    <location>
        <begin position="207"/>
        <end position="274"/>
    </location>
</feature>
<dbReference type="InterPro" id="IPR011650">
    <property type="entry name" value="Peptidase_M20_dimer"/>
</dbReference>
<evidence type="ECO:0000256" key="3">
    <source>
        <dbReference type="ARBA" id="ARBA00022670"/>
    </source>
</evidence>
<evidence type="ECO:0000256" key="1">
    <source>
        <dbReference type="ARBA" id="ARBA00001941"/>
    </source>
</evidence>
<comment type="cofactor">
    <cofactor evidence="1">
        <name>Co(2+)</name>
        <dbReference type="ChEBI" id="CHEBI:48828"/>
    </cofactor>
</comment>
<dbReference type="GO" id="GO:0046872">
    <property type="term" value="F:metal ion binding"/>
    <property type="evidence" value="ECO:0007669"/>
    <property type="project" value="UniProtKB-KW"/>
</dbReference>
<reference evidence="20" key="1">
    <citation type="submission" date="2017-10" db="EMBL/GenBank/DDBJ databases">
        <authorList>
            <person name="Gaisin V.A."/>
            <person name="Rysina M.S."/>
            <person name="Grouzdev D.S."/>
        </authorList>
    </citation>
    <scope>NUCLEOTIDE SEQUENCE [LARGE SCALE GENOMIC DNA]</scope>
    <source>
        <strain evidence="20">V1</strain>
    </source>
</reference>
<name>A0A317T594_9CHLB</name>
<protein>
    <recommendedName>
        <fullName evidence="13">Cytosol non-specific dipeptidase</fullName>
        <ecNumber evidence="10">3.4.13.18</ecNumber>
    </recommendedName>
    <alternativeName>
        <fullName evidence="16">Aminoacyl-histidine dipeptidase</fullName>
    </alternativeName>
    <alternativeName>
        <fullName evidence="15">Beta-alanyl-histidine dipeptidase</fullName>
    </alternativeName>
    <alternativeName>
        <fullName evidence="14">Carnosinase</fullName>
    </alternativeName>
    <alternativeName>
        <fullName evidence="11">Peptidase D</fullName>
    </alternativeName>
    <alternativeName>
        <fullName evidence="17">Xaa-His dipeptidase</fullName>
    </alternativeName>
</protein>
<dbReference type="RefSeq" id="WP_110023468.1">
    <property type="nucleotide sequence ID" value="NZ_PDNZ01000005.1"/>
</dbReference>
<dbReference type="PANTHER" id="PTHR43501:SF1">
    <property type="entry name" value="CYTOSOL NON-SPECIFIC DIPEPTIDASE"/>
    <property type="match status" value="1"/>
</dbReference>
<evidence type="ECO:0000256" key="9">
    <source>
        <dbReference type="ARBA" id="ARBA00036421"/>
    </source>
</evidence>